<evidence type="ECO:0000313" key="2">
    <source>
        <dbReference type="EMBL" id="MUG68638.1"/>
    </source>
</evidence>
<dbReference type="Pfam" id="PF22479">
    <property type="entry name" value="Pam3_gp18"/>
    <property type="match status" value="1"/>
</dbReference>
<organism evidence="2 3">
    <name type="scientific">Paenibacillus campinasensis</name>
    <dbReference type="NCBI Taxonomy" id="66347"/>
    <lineage>
        <taxon>Bacteria</taxon>
        <taxon>Bacillati</taxon>
        <taxon>Bacillota</taxon>
        <taxon>Bacilli</taxon>
        <taxon>Bacillales</taxon>
        <taxon>Paenibacillaceae</taxon>
        <taxon>Paenibacillus</taxon>
    </lineage>
</organism>
<evidence type="ECO:0000313" key="3">
    <source>
        <dbReference type="Proteomes" id="UP000435177"/>
    </source>
</evidence>
<feature type="domain" description="Cyanophage baseplate Pam3 plug gp18" evidence="1">
    <location>
        <begin position="1"/>
        <end position="99"/>
    </location>
</feature>
<name>A0ABW9T7C4_9BACL</name>
<gene>
    <name evidence="2" type="ORF">GNP94_21950</name>
</gene>
<dbReference type="EMBL" id="WOAA01000031">
    <property type="protein sequence ID" value="MUG68638.1"/>
    <property type="molecule type" value="Genomic_DNA"/>
</dbReference>
<proteinExistence type="predicted"/>
<evidence type="ECO:0000259" key="1">
    <source>
        <dbReference type="Pfam" id="PF22479"/>
    </source>
</evidence>
<accession>A0ABW9T7C4</accession>
<protein>
    <recommendedName>
        <fullName evidence="1">Cyanophage baseplate Pam3 plug gp18 domain-containing protein</fullName>
    </recommendedName>
</protein>
<comment type="caution">
    <text evidence="2">The sequence shown here is derived from an EMBL/GenBank/DDBJ whole genome shotgun (WGS) entry which is preliminary data.</text>
</comment>
<keyword evidence="3" id="KW-1185">Reference proteome</keyword>
<reference evidence="2 3" key="1">
    <citation type="submission" date="2019-11" db="EMBL/GenBank/DDBJ databases">
        <title>Draft genome sequences of five Paenibacillus species of dairy origin.</title>
        <authorList>
            <person name="Olajide A.M."/>
            <person name="Chen S."/>
            <person name="Lapointe G."/>
        </authorList>
    </citation>
    <scope>NUCLEOTIDE SEQUENCE [LARGE SCALE GENOMIC DNA]</scope>
    <source>
        <strain evidence="2 3">3CS1</strain>
    </source>
</reference>
<dbReference type="InterPro" id="IPR054252">
    <property type="entry name" value="Pam3_gp18"/>
</dbReference>
<dbReference type="Proteomes" id="UP000435177">
    <property type="component" value="Unassembled WGS sequence"/>
</dbReference>
<dbReference type="RefSeq" id="WP_155619006.1">
    <property type="nucleotide sequence ID" value="NZ_WOAA01000031.1"/>
</dbReference>
<sequence>MEYIEIEKNLVPYRFDVDLDGEMFTFEVNYNPTHDFFTVDLERDGEVLIRGEKLVYGVPLFTDVWDSRFPTPTIIPWDLSGLSQTVTWDTLSVTVFLYMPSEGDESE</sequence>